<gene>
    <name evidence="2" type="primary">Necator_chrIII.g10076</name>
    <name evidence="2" type="ORF">RB195_009311</name>
</gene>
<feature type="region of interest" description="Disordered" evidence="1">
    <location>
        <begin position="38"/>
        <end position="69"/>
    </location>
</feature>
<name>A0ABR1CSS6_NECAM</name>
<sequence length="69" mass="7891">MLSNTRPEYVFNQILPREYKGLEIEPSKMSGHEIMMRLPGETAPTPNEDLNALQSTEMRDVEEAKSIEP</sequence>
<dbReference type="EMBL" id="JAVFWL010000003">
    <property type="protein sequence ID" value="KAK6741381.1"/>
    <property type="molecule type" value="Genomic_DNA"/>
</dbReference>
<feature type="compositionally biased region" description="Basic and acidic residues" evidence="1">
    <location>
        <begin position="57"/>
        <end position="69"/>
    </location>
</feature>
<dbReference type="Proteomes" id="UP001303046">
    <property type="component" value="Unassembled WGS sequence"/>
</dbReference>
<evidence type="ECO:0000256" key="1">
    <source>
        <dbReference type="SAM" id="MobiDB-lite"/>
    </source>
</evidence>
<evidence type="ECO:0008006" key="4">
    <source>
        <dbReference type="Google" id="ProtNLM"/>
    </source>
</evidence>
<proteinExistence type="predicted"/>
<accession>A0ABR1CSS6</accession>
<evidence type="ECO:0000313" key="3">
    <source>
        <dbReference type="Proteomes" id="UP001303046"/>
    </source>
</evidence>
<comment type="caution">
    <text evidence="2">The sequence shown here is derived from an EMBL/GenBank/DDBJ whole genome shotgun (WGS) entry which is preliminary data.</text>
</comment>
<reference evidence="2 3" key="1">
    <citation type="submission" date="2023-08" db="EMBL/GenBank/DDBJ databases">
        <title>A Necator americanus chromosomal reference genome.</title>
        <authorList>
            <person name="Ilik V."/>
            <person name="Petrzelkova K.J."/>
            <person name="Pardy F."/>
            <person name="Fuh T."/>
            <person name="Niatou-Singa F.S."/>
            <person name="Gouil Q."/>
            <person name="Baker L."/>
            <person name="Ritchie M.E."/>
            <person name="Jex A.R."/>
            <person name="Gazzola D."/>
            <person name="Li H."/>
            <person name="Toshio Fujiwara R."/>
            <person name="Zhan B."/>
            <person name="Aroian R.V."/>
            <person name="Pafco B."/>
            <person name="Schwarz E.M."/>
        </authorList>
    </citation>
    <scope>NUCLEOTIDE SEQUENCE [LARGE SCALE GENOMIC DNA]</scope>
    <source>
        <strain evidence="2 3">Aroian</strain>
        <tissue evidence="2">Whole animal</tissue>
    </source>
</reference>
<protein>
    <recommendedName>
        <fullName evidence="4">MSP domain-containing protein</fullName>
    </recommendedName>
</protein>
<keyword evidence="3" id="KW-1185">Reference proteome</keyword>
<evidence type="ECO:0000313" key="2">
    <source>
        <dbReference type="EMBL" id="KAK6741381.1"/>
    </source>
</evidence>
<organism evidence="2 3">
    <name type="scientific">Necator americanus</name>
    <name type="common">Human hookworm</name>
    <dbReference type="NCBI Taxonomy" id="51031"/>
    <lineage>
        <taxon>Eukaryota</taxon>
        <taxon>Metazoa</taxon>
        <taxon>Ecdysozoa</taxon>
        <taxon>Nematoda</taxon>
        <taxon>Chromadorea</taxon>
        <taxon>Rhabditida</taxon>
        <taxon>Rhabditina</taxon>
        <taxon>Rhabditomorpha</taxon>
        <taxon>Strongyloidea</taxon>
        <taxon>Ancylostomatidae</taxon>
        <taxon>Bunostominae</taxon>
        <taxon>Necator</taxon>
    </lineage>
</organism>